<dbReference type="CDD" id="cd03216">
    <property type="entry name" value="ABC_Carb_Monos_I"/>
    <property type="match status" value="1"/>
</dbReference>
<dbReference type="Proteomes" id="UP000509418">
    <property type="component" value="Chromosome"/>
</dbReference>
<dbReference type="InterPro" id="IPR027417">
    <property type="entry name" value="P-loop_NTPase"/>
</dbReference>
<sequence length="514" mass="55061">MDEPAIELSGISKSFTGVPVLRDVSFRVHAGSLHALLGGNGSGKSTTLKILAGVHHADPGGAIRVHGRRYDTRGYSPAMARAAGLRFVHQELGLVPDLTVSENFALDGGFPRRYGSAVAWRALHRSTQEQLDRAQVPVDARTPVRKLRPSDRTLVAIARALRDNDRGRHITLVLDEPTASLPQHEVGVLLRALRDCRDSGQTIIYVSHRLTEVLEIADQISVLRDGAVTVDIPASRASRADLIEAMTGAPIAPSARRGPEQANAVGPAVLQVQGLSAGALRCADLQLAAGEVVGLAGLVGSGRTSLLRALFGDLPVRAGTVMLDGQVVTIRTPADAIELGIALVPEDRADDAAFLDRPLWENVTAASTNDYWSGWRMDRGRERSDAAALLDRYDVRAPSADTPFAAVSGGNQQKAVLARWFHRSPRLLLLDEPTQGVDAAARADIHRFVRAQVTGGSAVLVASSDAEELAELCDRVVILREGCTSAVLSGPELTEARIFQLVQEDWSELDAPEK</sequence>
<organism evidence="10 11">
    <name type="scientific">Streptomyces chartreusis</name>
    <dbReference type="NCBI Taxonomy" id="1969"/>
    <lineage>
        <taxon>Bacteria</taxon>
        <taxon>Bacillati</taxon>
        <taxon>Actinomycetota</taxon>
        <taxon>Actinomycetes</taxon>
        <taxon>Kitasatosporales</taxon>
        <taxon>Streptomycetaceae</taxon>
        <taxon>Streptomyces</taxon>
    </lineage>
</organism>
<keyword evidence="11" id="KW-1185">Reference proteome</keyword>
<dbReference type="InterPro" id="IPR017871">
    <property type="entry name" value="ABC_transporter-like_CS"/>
</dbReference>
<evidence type="ECO:0000256" key="2">
    <source>
        <dbReference type="ARBA" id="ARBA00022475"/>
    </source>
</evidence>
<evidence type="ECO:0000256" key="8">
    <source>
        <dbReference type="ARBA" id="ARBA00023136"/>
    </source>
</evidence>
<name>A0A7H8TC72_STRCX</name>
<dbReference type="GO" id="GO:0016887">
    <property type="term" value="F:ATP hydrolysis activity"/>
    <property type="evidence" value="ECO:0007669"/>
    <property type="project" value="InterPro"/>
</dbReference>
<evidence type="ECO:0000256" key="3">
    <source>
        <dbReference type="ARBA" id="ARBA00022597"/>
    </source>
</evidence>
<keyword evidence="4" id="KW-0677">Repeat</keyword>
<dbReference type="SMART" id="SM00382">
    <property type="entry name" value="AAA"/>
    <property type="match status" value="2"/>
</dbReference>
<evidence type="ECO:0000256" key="1">
    <source>
        <dbReference type="ARBA" id="ARBA00022448"/>
    </source>
</evidence>
<keyword evidence="1" id="KW-0813">Transport</keyword>
<dbReference type="Gene3D" id="3.40.50.300">
    <property type="entry name" value="P-loop containing nucleotide triphosphate hydrolases"/>
    <property type="match status" value="2"/>
</dbReference>
<reference evidence="10 11" key="1">
    <citation type="submission" date="2020-06" db="EMBL/GenBank/DDBJ databases">
        <title>Genome mining for natural products.</title>
        <authorList>
            <person name="Zhang B."/>
            <person name="Shi J."/>
            <person name="Ge H."/>
        </authorList>
    </citation>
    <scope>NUCLEOTIDE SEQUENCE [LARGE SCALE GENOMIC DNA]</scope>
    <source>
        <strain evidence="10 11">NA02069</strain>
    </source>
</reference>
<dbReference type="Pfam" id="PF00005">
    <property type="entry name" value="ABC_tran"/>
    <property type="match status" value="2"/>
</dbReference>
<evidence type="ECO:0000313" key="10">
    <source>
        <dbReference type="EMBL" id="QKZ21076.1"/>
    </source>
</evidence>
<dbReference type="AlphaFoldDB" id="A0A7H8TC72"/>
<evidence type="ECO:0000313" key="11">
    <source>
        <dbReference type="Proteomes" id="UP000509418"/>
    </source>
</evidence>
<evidence type="ECO:0000256" key="4">
    <source>
        <dbReference type="ARBA" id="ARBA00022737"/>
    </source>
</evidence>
<evidence type="ECO:0000259" key="9">
    <source>
        <dbReference type="PROSITE" id="PS50893"/>
    </source>
</evidence>
<dbReference type="InterPro" id="IPR003439">
    <property type="entry name" value="ABC_transporter-like_ATP-bd"/>
</dbReference>
<gene>
    <name evidence="10" type="ORF">HUT05_29300</name>
</gene>
<evidence type="ECO:0000256" key="6">
    <source>
        <dbReference type="ARBA" id="ARBA00022840"/>
    </source>
</evidence>
<dbReference type="InterPro" id="IPR003593">
    <property type="entry name" value="AAA+_ATPase"/>
</dbReference>
<keyword evidence="6 10" id="KW-0067">ATP-binding</keyword>
<dbReference type="PANTHER" id="PTHR43790">
    <property type="entry name" value="CARBOHYDRATE TRANSPORT ATP-BINDING PROTEIN MG119-RELATED"/>
    <property type="match status" value="1"/>
</dbReference>
<keyword evidence="5" id="KW-0547">Nucleotide-binding</keyword>
<dbReference type="GO" id="GO:0005524">
    <property type="term" value="F:ATP binding"/>
    <property type="evidence" value="ECO:0007669"/>
    <property type="project" value="UniProtKB-KW"/>
</dbReference>
<keyword evidence="2" id="KW-1003">Cell membrane</keyword>
<dbReference type="EMBL" id="CP056041">
    <property type="protein sequence ID" value="QKZ21076.1"/>
    <property type="molecule type" value="Genomic_DNA"/>
</dbReference>
<keyword evidence="7" id="KW-1278">Translocase</keyword>
<keyword evidence="3" id="KW-0762">Sugar transport</keyword>
<dbReference type="PANTHER" id="PTHR43790:SF3">
    <property type="entry name" value="D-ALLOSE IMPORT ATP-BINDING PROTEIN ALSA-RELATED"/>
    <property type="match status" value="1"/>
</dbReference>
<keyword evidence="8" id="KW-0472">Membrane</keyword>
<protein>
    <submittedName>
        <fullName evidence="10">Sugar ABC transporter ATP-binding protein</fullName>
    </submittedName>
</protein>
<dbReference type="PROSITE" id="PS50893">
    <property type="entry name" value="ABC_TRANSPORTER_2"/>
    <property type="match status" value="2"/>
</dbReference>
<dbReference type="PROSITE" id="PS00211">
    <property type="entry name" value="ABC_TRANSPORTER_1"/>
    <property type="match status" value="1"/>
</dbReference>
<evidence type="ECO:0000256" key="7">
    <source>
        <dbReference type="ARBA" id="ARBA00022967"/>
    </source>
</evidence>
<dbReference type="InterPro" id="IPR050107">
    <property type="entry name" value="ABC_carbohydrate_import_ATPase"/>
</dbReference>
<feature type="domain" description="ABC transporter" evidence="9">
    <location>
        <begin position="260"/>
        <end position="506"/>
    </location>
</feature>
<feature type="domain" description="ABC transporter" evidence="9">
    <location>
        <begin position="6"/>
        <end position="250"/>
    </location>
</feature>
<accession>A0A7H8TC72</accession>
<evidence type="ECO:0000256" key="5">
    <source>
        <dbReference type="ARBA" id="ARBA00022741"/>
    </source>
</evidence>
<dbReference type="SUPFAM" id="SSF52540">
    <property type="entry name" value="P-loop containing nucleoside triphosphate hydrolases"/>
    <property type="match status" value="2"/>
</dbReference>
<dbReference type="CDD" id="cd03215">
    <property type="entry name" value="ABC_Carb_Monos_II"/>
    <property type="match status" value="1"/>
</dbReference>
<proteinExistence type="predicted"/>